<keyword evidence="2" id="KW-0677">Repeat</keyword>
<dbReference type="InterPro" id="IPR011990">
    <property type="entry name" value="TPR-like_helical_dom_sf"/>
</dbReference>
<dbReference type="AlphaFoldDB" id="A0A9W6SVR9"/>
<dbReference type="GO" id="GO:0045842">
    <property type="term" value="P:positive regulation of mitotic metaphase/anaphase transition"/>
    <property type="evidence" value="ECO:0007669"/>
    <property type="project" value="TreeGrafter"/>
</dbReference>
<comment type="caution">
    <text evidence="9">The sequence shown here is derived from an EMBL/GenBank/DDBJ whole genome shotgun (WGS) entry which is preliminary data.</text>
</comment>
<dbReference type="PANTHER" id="PTHR12558">
    <property type="entry name" value="CELL DIVISION CYCLE 16,23,27"/>
    <property type="match status" value="1"/>
</dbReference>
<dbReference type="SUPFAM" id="SSF48452">
    <property type="entry name" value="TPR-like"/>
    <property type="match status" value="2"/>
</dbReference>
<dbReference type="SMART" id="SM00028">
    <property type="entry name" value="TPR"/>
    <property type="match status" value="5"/>
</dbReference>
<dbReference type="GO" id="GO:0031145">
    <property type="term" value="P:anaphase-promoting complex-dependent catabolic process"/>
    <property type="evidence" value="ECO:0007669"/>
    <property type="project" value="TreeGrafter"/>
</dbReference>
<evidence type="ECO:0000256" key="1">
    <source>
        <dbReference type="ARBA" id="ARBA00022618"/>
    </source>
</evidence>
<dbReference type="GO" id="GO:0051301">
    <property type="term" value="P:cell division"/>
    <property type="evidence" value="ECO:0007669"/>
    <property type="project" value="UniProtKB-KW"/>
</dbReference>
<sequence length="594" mass="69373">MIDQSQHVKLYIALKESCTLLQELNLYQGSKWSAEALNGLAPLSADQPMLLYKEFKKNGNKYTSGYYYSNRNSKYSESKGLGLNRLHDDNEIPELTFLEFMESDKLSLAKSYFSCHEYERCAHVLKHCKSNKAICMRLYSLYLSGERTKEDDTCGVLGPQDGKVQNKQLIIIVKELDEIKKNLKNSSIDDPFLLYLEGIVLSKLKSTELAQECFYKSLTLYPFNWSCWQDMLKNISTLSEAVKLLGRFSKNSRFMNDDLYMIMLLFFKITVHQEFFQQFNELNDELSYLLEVFPNFSFLKVQRALMLYNSLDYLAAEKIFDDVLVNDPYRLEDMDTYSNILYVMEKKSKLAFLAQFASQTDKFRPETCCIIANYYSLKFDHQKAIMYYKRAIALNRDCLSAWTLMGHEFVELKNSHAAIESYRRAVDTNNKDFRAWYGLGQAYEVLDMHLYSLYYYQRACMLKPLDRRMWQAVGNCCEKLGEYEDSIKAYKKSLSVSSEIDTSTLYKLAKLYEFVNDKKNCALYMKLCVDDESNEGVTEETSNARLWLAKFERDSGNWEKAFEYSSQMTHGTSHEIEEARAIARESKLRMAQNQ</sequence>
<dbReference type="InterPro" id="IPR007192">
    <property type="entry name" value="APC8"/>
</dbReference>
<evidence type="ECO:0000313" key="10">
    <source>
        <dbReference type="Proteomes" id="UP001165120"/>
    </source>
</evidence>
<keyword evidence="6" id="KW-0131">Cell cycle</keyword>
<dbReference type="Pfam" id="PF13414">
    <property type="entry name" value="TPR_11"/>
    <property type="match status" value="1"/>
</dbReference>
<keyword evidence="3" id="KW-0498">Mitosis</keyword>
<accession>A0A9W6SVR9</accession>
<evidence type="ECO:0000256" key="4">
    <source>
        <dbReference type="ARBA" id="ARBA00022786"/>
    </source>
</evidence>
<dbReference type="PANTHER" id="PTHR12558:SF10">
    <property type="entry name" value="CELL DIVISION CYCLE PROTEIN 23 HOMOLOG"/>
    <property type="match status" value="1"/>
</dbReference>
<dbReference type="EMBL" id="BSXN01000124">
    <property type="protein sequence ID" value="GME67225.1"/>
    <property type="molecule type" value="Genomic_DNA"/>
</dbReference>
<dbReference type="Pfam" id="PF13181">
    <property type="entry name" value="TPR_8"/>
    <property type="match status" value="2"/>
</dbReference>
<evidence type="ECO:0000313" key="9">
    <source>
        <dbReference type="EMBL" id="GME67225.1"/>
    </source>
</evidence>
<keyword evidence="5 7" id="KW-0802">TPR repeat</keyword>
<dbReference type="GO" id="GO:0005680">
    <property type="term" value="C:anaphase-promoting complex"/>
    <property type="evidence" value="ECO:0007669"/>
    <property type="project" value="InterPro"/>
</dbReference>
<dbReference type="Proteomes" id="UP001165120">
    <property type="component" value="Unassembled WGS sequence"/>
</dbReference>
<evidence type="ECO:0000256" key="5">
    <source>
        <dbReference type="ARBA" id="ARBA00022803"/>
    </source>
</evidence>
<dbReference type="InterPro" id="IPR019734">
    <property type="entry name" value="TPR_rpt"/>
</dbReference>
<evidence type="ECO:0000259" key="8">
    <source>
        <dbReference type="Pfam" id="PF04049"/>
    </source>
</evidence>
<organism evidence="9 10">
    <name type="scientific">Candida boidinii</name>
    <name type="common">Yeast</name>
    <dbReference type="NCBI Taxonomy" id="5477"/>
    <lineage>
        <taxon>Eukaryota</taxon>
        <taxon>Fungi</taxon>
        <taxon>Dikarya</taxon>
        <taxon>Ascomycota</taxon>
        <taxon>Saccharomycotina</taxon>
        <taxon>Pichiomycetes</taxon>
        <taxon>Pichiales</taxon>
        <taxon>Pichiaceae</taxon>
        <taxon>Ogataea</taxon>
        <taxon>Ogataea/Candida clade</taxon>
    </lineage>
</organism>
<protein>
    <submittedName>
        <fullName evidence="9">Unnamed protein product</fullName>
    </submittedName>
</protein>
<name>A0A9W6SVR9_CANBO</name>
<keyword evidence="4" id="KW-0833">Ubl conjugation pathway</keyword>
<evidence type="ECO:0000256" key="6">
    <source>
        <dbReference type="ARBA" id="ARBA00023306"/>
    </source>
</evidence>
<evidence type="ECO:0000256" key="7">
    <source>
        <dbReference type="PROSITE-ProRule" id="PRU00339"/>
    </source>
</evidence>
<evidence type="ECO:0000256" key="2">
    <source>
        <dbReference type="ARBA" id="ARBA00022737"/>
    </source>
</evidence>
<dbReference type="SUPFAM" id="SSF81901">
    <property type="entry name" value="HCP-like"/>
    <property type="match status" value="1"/>
</dbReference>
<keyword evidence="10" id="KW-1185">Reference proteome</keyword>
<evidence type="ECO:0000256" key="3">
    <source>
        <dbReference type="ARBA" id="ARBA00022776"/>
    </source>
</evidence>
<feature type="repeat" description="TPR" evidence="7">
    <location>
        <begin position="399"/>
        <end position="432"/>
    </location>
</feature>
<feature type="domain" description="Cdc23" evidence="8">
    <location>
        <begin position="12"/>
        <end position="304"/>
    </location>
</feature>
<proteinExistence type="predicted"/>
<gene>
    <name evidence="9" type="ORF">Cboi02_000065400</name>
</gene>
<reference evidence="9" key="1">
    <citation type="submission" date="2023-04" db="EMBL/GenBank/DDBJ databases">
        <title>Candida boidinii NBRC 10035.</title>
        <authorList>
            <person name="Ichikawa N."/>
            <person name="Sato H."/>
            <person name="Tonouchi N."/>
        </authorList>
    </citation>
    <scope>NUCLEOTIDE SEQUENCE</scope>
    <source>
        <strain evidence="9">NBRC 10035</strain>
    </source>
</reference>
<feature type="repeat" description="TPR" evidence="7">
    <location>
        <begin position="467"/>
        <end position="500"/>
    </location>
</feature>
<dbReference type="Pfam" id="PF04049">
    <property type="entry name" value="ANAPC8"/>
    <property type="match status" value="1"/>
</dbReference>
<dbReference type="PROSITE" id="PS50005">
    <property type="entry name" value="TPR"/>
    <property type="match status" value="2"/>
</dbReference>
<dbReference type="GO" id="GO:0016567">
    <property type="term" value="P:protein ubiquitination"/>
    <property type="evidence" value="ECO:0007669"/>
    <property type="project" value="TreeGrafter"/>
</dbReference>
<keyword evidence="1" id="KW-0132">Cell division</keyword>
<dbReference type="Gene3D" id="1.25.40.10">
    <property type="entry name" value="Tetratricopeptide repeat domain"/>
    <property type="match status" value="2"/>
</dbReference>